<protein>
    <submittedName>
        <fullName evidence="1">Uncharacterized protein</fullName>
    </submittedName>
</protein>
<accession>A0A2P2QUH2</accession>
<sequence length="50" mass="5868">MLYDSFVGISFSCVWLYLNTKKSPSFSQTLSFEGKTFLILKHNNLFRRSD</sequence>
<dbReference type="EMBL" id="GGEC01090178">
    <property type="protein sequence ID" value="MBX70662.1"/>
    <property type="molecule type" value="Transcribed_RNA"/>
</dbReference>
<dbReference type="AlphaFoldDB" id="A0A2P2QUH2"/>
<evidence type="ECO:0000313" key="1">
    <source>
        <dbReference type="EMBL" id="MBX70662.1"/>
    </source>
</evidence>
<name>A0A2P2QUH2_RHIMU</name>
<reference evidence="1" key="1">
    <citation type="submission" date="2018-02" db="EMBL/GenBank/DDBJ databases">
        <title>Rhizophora mucronata_Transcriptome.</title>
        <authorList>
            <person name="Meera S.P."/>
            <person name="Sreeshan A."/>
            <person name="Augustine A."/>
        </authorList>
    </citation>
    <scope>NUCLEOTIDE SEQUENCE</scope>
    <source>
        <tissue evidence="1">Leaf</tissue>
    </source>
</reference>
<organism evidence="1">
    <name type="scientific">Rhizophora mucronata</name>
    <name type="common">Asiatic mangrove</name>
    <dbReference type="NCBI Taxonomy" id="61149"/>
    <lineage>
        <taxon>Eukaryota</taxon>
        <taxon>Viridiplantae</taxon>
        <taxon>Streptophyta</taxon>
        <taxon>Embryophyta</taxon>
        <taxon>Tracheophyta</taxon>
        <taxon>Spermatophyta</taxon>
        <taxon>Magnoliopsida</taxon>
        <taxon>eudicotyledons</taxon>
        <taxon>Gunneridae</taxon>
        <taxon>Pentapetalae</taxon>
        <taxon>rosids</taxon>
        <taxon>fabids</taxon>
        <taxon>Malpighiales</taxon>
        <taxon>Rhizophoraceae</taxon>
        <taxon>Rhizophora</taxon>
    </lineage>
</organism>
<proteinExistence type="predicted"/>